<evidence type="ECO:0008006" key="4">
    <source>
        <dbReference type="Google" id="ProtNLM"/>
    </source>
</evidence>
<comment type="caution">
    <text evidence="2">The sequence shown here is derived from an EMBL/GenBank/DDBJ whole genome shotgun (WGS) entry which is preliminary data.</text>
</comment>
<feature type="region of interest" description="Disordered" evidence="1">
    <location>
        <begin position="22"/>
        <end position="51"/>
    </location>
</feature>
<evidence type="ECO:0000313" key="3">
    <source>
        <dbReference type="Proteomes" id="UP000187209"/>
    </source>
</evidence>
<dbReference type="Gene3D" id="3.30.450.40">
    <property type="match status" value="1"/>
</dbReference>
<sequence>MIKNHSPDFFFTVKNSRNRRVKSEIPETFKEPNLTSTRQHNSKNSLKNSENIINRSNEKFDENLSKHREIILTLLKQSLSLEESLITKLKDITYIPDLLTDVIFKRIRGNSPQPRSNKQFIEEITEYRKYASNLQSQLIKAKQSNEELTSMLLSVDVQQKLSRDLNESISLITTVKTANPKRPHKKKILLSPRLEYDRILQVAQKEKLEDGQKLLCEEVRRTILADNVVVLNPNPQQTHYSGIINGQNVTISAKSTVLFTVFTTGESISAKIGDHNFDPRIQQVLKMKVKAFSAGLLYDHLGSKLGILLIIRKRPEIMFERELNNLLNIFSLYIIRWKLYECCNLEKRKSDEIISACGELLNTVTLQDFMLKLQNKIPKIFNCERGNVLLFDYEKNNLFRKLGESSYENFPIFQGLSGHCVNTKRSYISNDVTHERMFHKEMDDPFGTNTRCILSVPIFSKISDKIPEAVIQLINKEDGNIFSEADMEGVIRFAAMITDCMIVLKFSQLSASLVDVIRKLEESLEKMSEDMRIRVYDFSYVKSSIGQFKGFFTKYTL</sequence>
<dbReference type="InterPro" id="IPR029016">
    <property type="entry name" value="GAF-like_dom_sf"/>
</dbReference>
<dbReference type="OrthoDB" id="206309at2759"/>
<evidence type="ECO:0000313" key="2">
    <source>
        <dbReference type="EMBL" id="OMJ79763.1"/>
    </source>
</evidence>
<keyword evidence="3" id="KW-1185">Reference proteome</keyword>
<name>A0A1R2BSH6_9CILI</name>
<organism evidence="2 3">
    <name type="scientific">Stentor coeruleus</name>
    <dbReference type="NCBI Taxonomy" id="5963"/>
    <lineage>
        <taxon>Eukaryota</taxon>
        <taxon>Sar</taxon>
        <taxon>Alveolata</taxon>
        <taxon>Ciliophora</taxon>
        <taxon>Postciliodesmatophora</taxon>
        <taxon>Heterotrichea</taxon>
        <taxon>Heterotrichida</taxon>
        <taxon>Stentoridae</taxon>
        <taxon>Stentor</taxon>
    </lineage>
</organism>
<reference evidence="2 3" key="1">
    <citation type="submission" date="2016-11" db="EMBL/GenBank/DDBJ databases">
        <title>The macronuclear genome of Stentor coeruleus: a giant cell with tiny introns.</title>
        <authorList>
            <person name="Slabodnick M."/>
            <person name="Ruby J.G."/>
            <person name="Reiff S.B."/>
            <person name="Swart E.C."/>
            <person name="Gosai S."/>
            <person name="Prabakaran S."/>
            <person name="Witkowska E."/>
            <person name="Larue G.E."/>
            <person name="Fisher S."/>
            <person name="Freeman R.M."/>
            <person name="Gunawardena J."/>
            <person name="Chu W."/>
            <person name="Stover N.A."/>
            <person name="Gregory B.D."/>
            <person name="Nowacki M."/>
            <person name="Derisi J."/>
            <person name="Roy S.W."/>
            <person name="Marshall W.F."/>
            <person name="Sood P."/>
        </authorList>
    </citation>
    <scope>NUCLEOTIDE SEQUENCE [LARGE SCALE GENOMIC DNA]</scope>
    <source>
        <strain evidence="2">WM001</strain>
    </source>
</reference>
<gene>
    <name evidence="2" type="ORF">SteCoe_20150</name>
</gene>
<protein>
    <recommendedName>
        <fullName evidence="4">GAF domain-containing protein</fullName>
    </recommendedName>
</protein>
<feature type="compositionally biased region" description="Polar residues" evidence="1">
    <location>
        <begin position="33"/>
        <end position="51"/>
    </location>
</feature>
<evidence type="ECO:0000256" key="1">
    <source>
        <dbReference type="SAM" id="MobiDB-lite"/>
    </source>
</evidence>
<dbReference type="Proteomes" id="UP000187209">
    <property type="component" value="Unassembled WGS sequence"/>
</dbReference>
<dbReference type="AlphaFoldDB" id="A0A1R2BSH6"/>
<proteinExistence type="predicted"/>
<accession>A0A1R2BSH6</accession>
<dbReference type="SUPFAM" id="SSF55781">
    <property type="entry name" value="GAF domain-like"/>
    <property type="match status" value="1"/>
</dbReference>
<dbReference type="EMBL" id="MPUH01000455">
    <property type="protein sequence ID" value="OMJ79763.1"/>
    <property type="molecule type" value="Genomic_DNA"/>
</dbReference>